<comment type="caution">
    <text evidence="1">The sequence shown here is derived from an EMBL/GenBank/DDBJ whole genome shotgun (WGS) entry which is preliminary data.</text>
</comment>
<accession>A0A833HP03</accession>
<dbReference type="Proteomes" id="UP000465601">
    <property type="component" value="Unassembled WGS sequence"/>
</dbReference>
<gene>
    <name evidence="1" type="ORF">F8153_07310</name>
</gene>
<dbReference type="InterPro" id="IPR036116">
    <property type="entry name" value="FN3_sf"/>
</dbReference>
<evidence type="ECO:0008006" key="3">
    <source>
        <dbReference type="Google" id="ProtNLM"/>
    </source>
</evidence>
<keyword evidence="2" id="KW-1185">Reference proteome</keyword>
<dbReference type="CDD" id="cd00063">
    <property type="entry name" value="FN3"/>
    <property type="match status" value="1"/>
</dbReference>
<organism evidence="1 2">
    <name type="scientific">Alkaliphilus serpentinus</name>
    <dbReference type="NCBI Taxonomy" id="1482731"/>
    <lineage>
        <taxon>Bacteria</taxon>
        <taxon>Bacillati</taxon>
        <taxon>Bacillota</taxon>
        <taxon>Clostridia</taxon>
        <taxon>Peptostreptococcales</taxon>
        <taxon>Natronincolaceae</taxon>
        <taxon>Alkaliphilus</taxon>
    </lineage>
</organism>
<protein>
    <recommendedName>
        <fullName evidence="3">Fibronectin type-III domain-containing protein</fullName>
    </recommendedName>
</protein>
<reference evidence="1 2" key="1">
    <citation type="submission" date="2019-10" db="EMBL/GenBank/DDBJ databases">
        <title>Alkaliphilus serpentinus sp. nov. and Alkaliphilus pronyensis sp. nov., two novel anaerobic alkaliphilic species isolated from the serpentinized-hosted hydrothermal field of the Prony Bay (New Caledonia).</title>
        <authorList>
            <person name="Postec A."/>
        </authorList>
    </citation>
    <scope>NUCLEOTIDE SEQUENCE [LARGE SCALE GENOMIC DNA]</scope>
    <source>
        <strain evidence="1 2">LacT</strain>
    </source>
</reference>
<dbReference type="AlphaFoldDB" id="A0A833HP03"/>
<dbReference type="InterPro" id="IPR003961">
    <property type="entry name" value="FN3_dom"/>
</dbReference>
<feature type="non-terminal residue" evidence="1">
    <location>
        <position position="96"/>
    </location>
</feature>
<evidence type="ECO:0000313" key="1">
    <source>
        <dbReference type="EMBL" id="KAB3530218.1"/>
    </source>
</evidence>
<dbReference type="EMBL" id="WBZB01000022">
    <property type="protein sequence ID" value="KAB3530218.1"/>
    <property type="molecule type" value="Genomic_DNA"/>
</dbReference>
<sequence>MRAQLRVFHKQNLYTGVEIGANYVYRVRAKSAAEVGEWSELINVSLIMENGTGTIDDPLLIYSIEDLQAMANNLEAHYALMRSIDLSNIAWEPIGT</sequence>
<proteinExistence type="predicted"/>
<name>A0A833HP03_9FIRM</name>
<evidence type="ECO:0000313" key="2">
    <source>
        <dbReference type="Proteomes" id="UP000465601"/>
    </source>
</evidence>
<dbReference type="SUPFAM" id="SSF49265">
    <property type="entry name" value="Fibronectin type III"/>
    <property type="match status" value="1"/>
</dbReference>